<dbReference type="PANTHER" id="PTHR31376">
    <property type="entry name" value="OS09G0467300 PROTEIN-RELATED"/>
    <property type="match status" value="1"/>
</dbReference>
<evidence type="ECO:0000313" key="9">
    <source>
        <dbReference type="Proteomes" id="UP000324705"/>
    </source>
</evidence>
<gene>
    <name evidence="8" type="ORF">TRITD_2Av1G256780</name>
</gene>
<keyword evidence="5 7" id="KW-1133">Transmembrane helix</keyword>
<comment type="subcellular location">
    <subcellularLocation>
        <location evidence="1 7">Membrane</location>
        <topology evidence="1 7">Multi-pass membrane protein</topology>
    </subcellularLocation>
</comment>
<evidence type="ECO:0000256" key="1">
    <source>
        <dbReference type="ARBA" id="ARBA00004141"/>
    </source>
</evidence>
<proteinExistence type="inferred from homology"/>
<feature type="transmembrane region" description="Helical" evidence="7">
    <location>
        <begin position="171"/>
        <end position="192"/>
    </location>
</feature>
<keyword evidence="4 7" id="KW-0812">Transmembrane</keyword>
<name>A0A9R1P4M3_TRITD</name>
<evidence type="ECO:0000256" key="6">
    <source>
        <dbReference type="ARBA" id="ARBA00023136"/>
    </source>
</evidence>
<dbReference type="GO" id="GO:0015211">
    <property type="term" value="F:purine nucleoside transmembrane transporter activity"/>
    <property type="evidence" value="ECO:0007669"/>
    <property type="project" value="UniProtKB-UniRule"/>
</dbReference>
<feature type="transmembrane region" description="Helical" evidence="7">
    <location>
        <begin position="315"/>
        <end position="333"/>
    </location>
</feature>
<evidence type="ECO:0000256" key="3">
    <source>
        <dbReference type="ARBA" id="ARBA00022448"/>
    </source>
</evidence>
<dbReference type="OMA" id="FYPSFIA"/>
<sequence>MGDAAEIRLQIAESAGDAGTGGVADNGTSPATAALPTMSERVRWWAVVLVNIVFLLGGQSVASFLGRIYYDQGGGSLWMATVVQSCGTPLAIPLLLYFRRRPRSTAVTRLPLIKISAIYAGLGVLLAADNLMYSYALLYLPLSTYSLICATQLSFNAVFSYFLNKEKFTALILNSVVLLTFSAALVGVSHGSDGTNSSVPEGKFPLGFALTLSASALFSLILSLMQLTFDKVLKSDTLYDVMEMQFWSNTAAAVVSVAGLFISGEWSTLDGEMDGYKKGKVAYGMTLAWTAISWQLATVGMMGLVAAVSSLFTNVISTVGLPLSPIVAVIFFGDRMDGVKVLAMLIGVWGFLSYIYQHYLDDAKVKKILLAERLADDDEHHTVKLNTE</sequence>
<feature type="transmembrane region" description="Helical" evidence="7">
    <location>
        <begin position="246"/>
        <end position="266"/>
    </location>
</feature>
<evidence type="ECO:0000313" key="8">
    <source>
        <dbReference type="EMBL" id="VAH36444.1"/>
    </source>
</evidence>
<feature type="transmembrane region" description="Helical" evidence="7">
    <location>
        <begin position="134"/>
        <end position="159"/>
    </location>
</feature>
<evidence type="ECO:0000256" key="7">
    <source>
        <dbReference type="RuleBase" id="RU368015"/>
    </source>
</evidence>
<feature type="transmembrane region" description="Helical" evidence="7">
    <location>
        <begin position="110"/>
        <end position="128"/>
    </location>
</feature>
<feature type="transmembrane region" description="Helical" evidence="7">
    <location>
        <begin position="44"/>
        <end position="65"/>
    </location>
</feature>
<feature type="transmembrane region" description="Helical" evidence="7">
    <location>
        <begin position="77"/>
        <end position="98"/>
    </location>
</feature>
<dbReference type="InterPro" id="IPR037185">
    <property type="entry name" value="EmrE-like"/>
</dbReference>
<keyword evidence="6 7" id="KW-0472">Membrane</keyword>
<protein>
    <recommendedName>
        <fullName evidence="7">Probable purine permease</fullName>
    </recommendedName>
</protein>
<evidence type="ECO:0000256" key="4">
    <source>
        <dbReference type="ARBA" id="ARBA00022692"/>
    </source>
</evidence>
<dbReference type="AlphaFoldDB" id="A0A9R1P4M3"/>
<evidence type="ECO:0000256" key="5">
    <source>
        <dbReference type="ARBA" id="ARBA00022989"/>
    </source>
</evidence>
<dbReference type="GO" id="GO:0005345">
    <property type="term" value="F:purine nucleobase transmembrane transporter activity"/>
    <property type="evidence" value="ECO:0007669"/>
    <property type="project" value="UniProtKB-UniRule"/>
</dbReference>
<evidence type="ECO:0000256" key="2">
    <source>
        <dbReference type="ARBA" id="ARBA00006213"/>
    </source>
</evidence>
<dbReference type="InterPro" id="IPR030182">
    <property type="entry name" value="PUP_plant"/>
</dbReference>
<organism evidence="8 9">
    <name type="scientific">Triticum turgidum subsp. durum</name>
    <name type="common">Durum wheat</name>
    <name type="synonym">Triticum durum</name>
    <dbReference type="NCBI Taxonomy" id="4567"/>
    <lineage>
        <taxon>Eukaryota</taxon>
        <taxon>Viridiplantae</taxon>
        <taxon>Streptophyta</taxon>
        <taxon>Embryophyta</taxon>
        <taxon>Tracheophyta</taxon>
        <taxon>Spermatophyta</taxon>
        <taxon>Magnoliopsida</taxon>
        <taxon>Liliopsida</taxon>
        <taxon>Poales</taxon>
        <taxon>Poaceae</taxon>
        <taxon>BOP clade</taxon>
        <taxon>Pooideae</taxon>
        <taxon>Triticodae</taxon>
        <taxon>Triticeae</taxon>
        <taxon>Triticinae</taxon>
        <taxon>Triticum</taxon>
    </lineage>
</organism>
<dbReference type="Pfam" id="PF16913">
    <property type="entry name" value="PUNUT"/>
    <property type="match status" value="1"/>
</dbReference>
<dbReference type="Gramene" id="TRITD2Av1G256780.2">
    <property type="protein sequence ID" value="TRITD2Av1G256780.2"/>
    <property type="gene ID" value="TRITD2Av1G256780"/>
</dbReference>
<keyword evidence="3 7" id="KW-0813">Transport</keyword>
<dbReference type="GO" id="GO:0016020">
    <property type="term" value="C:membrane"/>
    <property type="evidence" value="ECO:0007669"/>
    <property type="project" value="UniProtKB-SubCell"/>
</dbReference>
<keyword evidence="9" id="KW-1185">Reference proteome</keyword>
<reference evidence="8 9" key="1">
    <citation type="submission" date="2017-09" db="EMBL/GenBank/DDBJ databases">
        <authorList>
            <consortium name="International Durum Wheat Genome Sequencing Consortium (IDWGSC)"/>
            <person name="Milanesi L."/>
        </authorList>
    </citation>
    <scope>NUCLEOTIDE SEQUENCE [LARGE SCALE GENOMIC DNA]</scope>
    <source>
        <strain evidence="9">cv. Svevo</strain>
    </source>
</reference>
<dbReference type="PANTHER" id="PTHR31376:SF48">
    <property type="entry name" value="PURINE PERMEASE-RELATED"/>
    <property type="match status" value="1"/>
</dbReference>
<comment type="similarity">
    <text evidence="2 7">Belongs to the purine permeases (TC 2.A.7.14) family.</text>
</comment>
<feature type="transmembrane region" description="Helical" evidence="7">
    <location>
        <begin position="339"/>
        <end position="356"/>
    </location>
</feature>
<feature type="transmembrane region" description="Helical" evidence="7">
    <location>
        <begin position="286"/>
        <end position="308"/>
    </location>
</feature>
<feature type="transmembrane region" description="Helical" evidence="7">
    <location>
        <begin position="204"/>
        <end position="225"/>
    </location>
</feature>
<accession>A0A9R1P4M3</accession>
<dbReference type="EMBL" id="LT934113">
    <property type="protein sequence ID" value="VAH36444.1"/>
    <property type="molecule type" value="Genomic_DNA"/>
</dbReference>
<dbReference type="SUPFAM" id="SSF103481">
    <property type="entry name" value="Multidrug resistance efflux transporter EmrE"/>
    <property type="match status" value="1"/>
</dbReference>
<dbReference type="Proteomes" id="UP000324705">
    <property type="component" value="Chromosome 2A"/>
</dbReference>